<dbReference type="AlphaFoldDB" id="A0AAD3G6U7"/>
<name>A0AAD3G6U7_FRATT</name>
<reference evidence="1 2" key="1">
    <citation type="submission" date="2014-03" db="EMBL/GenBank/DDBJ databases">
        <title>The Genome Sequence of Francisella tularensis subsp. tularensis str. SCHU S4 substr. FSC043.</title>
        <authorList>
            <consortium name="The Broad Institute Genomics Platform"/>
            <consortium name="The Broad Institute Genome Sequencing Center for Infectious Disease"/>
            <person name="Chapman S.B."/>
            <person name="Guina T."/>
            <person name="Gelhaus C."/>
            <person name="Comer J."/>
            <person name="Sellati T."/>
            <person name="Sjostedt A."/>
            <person name="Young S.K."/>
            <person name="Zeng Q."/>
            <person name="Gargeya S."/>
            <person name="Abouelleil A."/>
            <person name="Alvarado L."/>
            <person name="Chapman S.B."/>
            <person name="Gainer-Dewar J."/>
            <person name="Goldberg J."/>
            <person name="Griggs A."/>
            <person name="Gujja S."/>
            <person name="Hansen M."/>
            <person name="Howarth C."/>
            <person name="Imamovic A."/>
            <person name="Larimer J."/>
            <person name="Murphy C."/>
            <person name="Naylor J."/>
            <person name="Pearson M."/>
            <person name="Poon T.W."/>
            <person name="Priest M."/>
            <person name="Roberts A."/>
            <person name="Saif S."/>
            <person name="Shea T."/>
            <person name="Sykes S."/>
            <person name="Wortman J."/>
            <person name="Nusbaum C."/>
            <person name="Birren B."/>
        </authorList>
    </citation>
    <scope>NUCLEOTIDE SEQUENCE [LARGE SCALE GENOMIC DNA]</scope>
    <source>
        <strain evidence="1 2">Schu S4</strain>
    </source>
</reference>
<evidence type="ECO:0000313" key="2">
    <source>
        <dbReference type="Proteomes" id="UP000023806"/>
    </source>
</evidence>
<gene>
    <name evidence="1" type="ORF">P250_04124</name>
</gene>
<evidence type="ECO:0000313" key="1">
    <source>
        <dbReference type="EMBL" id="EZK39329.1"/>
    </source>
</evidence>
<sequence>MLYFKYKYKYKYKNLFKMNVIEKYIQLFTQLKMDESLFLPDGQELCPADGSRTLVEYARGLPKESYQYIQRIKLKELICKNANVDGQIELHGIARFKLYWKVNKGQAKMTMVQVLHSKNGIIYYLNSFWDFEYFTKLCEIHPELKKIFQK</sequence>
<proteinExistence type="predicted"/>
<dbReference type="EMBL" id="JIDS01000002">
    <property type="protein sequence ID" value="EZK39329.1"/>
    <property type="molecule type" value="Genomic_DNA"/>
</dbReference>
<organism evidence="1 2">
    <name type="scientific">Francisella tularensis subsp. tularensis str. SCHU S4 substr. FSC237</name>
    <dbReference type="NCBI Taxonomy" id="1341660"/>
    <lineage>
        <taxon>Bacteria</taxon>
        <taxon>Pseudomonadati</taxon>
        <taxon>Pseudomonadota</taxon>
        <taxon>Gammaproteobacteria</taxon>
        <taxon>Thiotrichales</taxon>
        <taxon>Francisellaceae</taxon>
        <taxon>Francisella</taxon>
    </lineage>
</organism>
<protein>
    <submittedName>
        <fullName evidence="1">Uncharacterized protein</fullName>
    </submittedName>
</protein>
<comment type="caution">
    <text evidence="1">The sequence shown here is derived from an EMBL/GenBank/DDBJ whole genome shotgun (WGS) entry which is preliminary data.</text>
</comment>
<dbReference type="Proteomes" id="UP000023806">
    <property type="component" value="Unassembled WGS sequence"/>
</dbReference>
<accession>A0AAD3G6U7</accession>